<name>A0A7Z0C3G7_9ACTN</name>
<sequence>MPVRRRTHDPVLVSAHRCGAGQDRELENTRPALDRALALAVDFVEFDVQRCADDTFVLYHDDEVDVGGRRTPLADLTVARVEQLVGPLLRYEEVLAALAGTRRAHIDLKLTSPSTAYTDPAGTHEVRAARRAVEVLGAENIIVTTLEDASVRAVRDWADGEGLDLLVGLSLGRSVKGLPVVRQLRTRWSELRPHLRLSGSRANLVVAKHTLARLGVAAYARRRGLPLLVWTVDTERSLRYWMRPGRAWLVTSNRPEVALRVRERSAARMAP</sequence>
<dbReference type="InterPro" id="IPR017946">
    <property type="entry name" value="PLC-like_Pdiesterase_TIM-brl"/>
</dbReference>
<keyword evidence="2" id="KW-0378">Hydrolase</keyword>
<dbReference type="InterPro" id="IPR030395">
    <property type="entry name" value="GP_PDE_dom"/>
</dbReference>
<dbReference type="EMBL" id="JACBZI010000001">
    <property type="protein sequence ID" value="NYI10252.1"/>
    <property type="molecule type" value="Genomic_DNA"/>
</dbReference>
<gene>
    <name evidence="2" type="ORF">BKA05_001767</name>
</gene>
<accession>A0A7Z0C3G7</accession>
<organism evidence="2 3">
    <name type="scientific">Nocardioides marinus</name>
    <dbReference type="NCBI Taxonomy" id="374514"/>
    <lineage>
        <taxon>Bacteria</taxon>
        <taxon>Bacillati</taxon>
        <taxon>Actinomycetota</taxon>
        <taxon>Actinomycetes</taxon>
        <taxon>Propionibacteriales</taxon>
        <taxon>Nocardioidaceae</taxon>
        <taxon>Nocardioides</taxon>
    </lineage>
</organism>
<dbReference type="GO" id="GO:0008889">
    <property type="term" value="F:glycerophosphodiester phosphodiesterase activity"/>
    <property type="evidence" value="ECO:0007669"/>
    <property type="project" value="UniProtKB-EC"/>
</dbReference>
<dbReference type="GO" id="GO:0006629">
    <property type="term" value="P:lipid metabolic process"/>
    <property type="evidence" value="ECO:0007669"/>
    <property type="project" value="InterPro"/>
</dbReference>
<dbReference type="PROSITE" id="PS51704">
    <property type="entry name" value="GP_PDE"/>
    <property type="match status" value="1"/>
</dbReference>
<evidence type="ECO:0000313" key="3">
    <source>
        <dbReference type="Proteomes" id="UP000537326"/>
    </source>
</evidence>
<comment type="caution">
    <text evidence="2">The sequence shown here is derived from an EMBL/GenBank/DDBJ whole genome shotgun (WGS) entry which is preliminary data.</text>
</comment>
<dbReference type="Proteomes" id="UP000537326">
    <property type="component" value="Unassembled WGS sequence"/>
</dbReference>
<keyword evidence="3" id="KW-1185">Reference proteome</keyword>
<proteinExistence type="predicted"/>
<dbReference type="AlphaFoldDB" id="A0A7Z0C3G7"/>
<dbReference type="PANTHER" id="PTHR46211">
    <property type="entry name" value="GLYCEROPHOSPHORYL DIESTER PHOSPHODIESTERASE"/>
    <property type="match status" value="1"/>
</dbReference>
<reference evidence="2 3" key="1">
    <citation type="submission" date="2020-07" db="EMBL/GenBank/DDBJ databases">
        <title>Sequencing the genomes of 1000 actinobacteria strains.</title>
        <authorList>
            <person name="Klenk H.-P."/>
        </authorList>
    </citation>
    <scope>NUCLEOTIDE SEQUENCE [LARGE SCALE GENOMIC DNA]</scope>
    <source>
        <strain evidence="2 3">DSM 18248</strain>
    </source>
</reference>
<dbReference type="Gene3D" id="3.20.20.190">
    <property type="entry name" value="Phosphatidylinositol (PI) phosphodiesterase"/>
    <property type="match status" value="1"/>
</dbReference>
<feature type="domain" description="GP-PDE" evidence="1">
    <location>
        <begin position="11"/>
        <end position="262"/>
    </location>
</feature>
<dbReference type="CDD" id="cd08556">
    <property type="entry name" value="GDPD"/>
    <property type="match status" value="1"/>
</dbReference>
<dbReference type="EC" id="3.1.4.46" evidence="2"/>
<dbReference type="SUPFAM" id="SSF51695">
    <property type="entry name" value="PLC-like phosphodiesterases"/>
    <property type="match status" value="1"/>
</dbReference>
<dbReference type="PANTHER" id="PTHR46211:SF14">
    <property type="entry name" value="GLYCEROPHOSPHODIESTER PHOSPHODIESTERASE"/>
    <property type="match status" value="1"/>
</dbReference>
<evidence type="ECO:0000259" key="1">
    <source>
        <dbReference type="PROSITE" id="PS51704"/>
    </source>
</evidence>
<evidence type="ECO:0000313" key="2">
    <source>
        <dbReference type="EMBL" id="NYI10252.1"/>
    </source>
</evidence>
<protein>
    <submittedName>
        <fullName evidence="2">Glycerophosphoryl diester phosphodiesterase</fullName>
        <ecNumber evidence="2">3.1.4.46</ecNumber>
    </submittedName>
</protein>
<dbReference type="Pfam" id="PF03009">
    <property type="entry name" value="GDPD"/>
    <property type="match status" value="1"/>
</dbReference>
<dbReference type="RefSeq" id="WP_179531120.1">
    <property type="nucleotide sequence ID" value="NZ_BAAAPP010000003.1"/>
</dbReference>